<dbReference type="SUPFAM" id="SSF51735">
    <property type="entry name" value="NAD(P)-binding Rossmann-fold domains"/>
    <property type="match status" value="1"/>
</dbReference>
<feature type="domain" description="NAD(P)-binding" evidence="1">
    <location>
        <begin position="8"/>
        <end position="158"/>
    </location>
</feature>
<organism evidence="2 3">
    <name type="scientific">Nannocystis bainbridge</name>
    <dbReference type="NCBI Taxonomy" id="2995303"/>
    <lineage>
        <taxon>Bacteria</taxon>
        <taxon>Pseudomonadati</taxon>
        <taxon>Myxococcota</taxon>
        <taxon>Polyangia</taxon>
        <taxon>Nannocystales</taxon>
        <taxon>Nannocystaceae</taxon>
        <taxon>Nannocystis</taxon>
    </lineage>
</organism>
<evidence type="ECO:0000313" key="3">
    <source>
        <dbReference type="Proteomes" id="UP001221686"/>
    </source>
</evidence>
<accession>A0ABT5E0B1</accession>
<protein>
    <submittedName>
        <fullName evidence="2">NAD(P)H-binding protein</fullName>
    </submittedName>
</protein>
<evidence type="ECO:0000259" key="1">
    <source>
        <dbReference type="Pfam" id="PF13460"/>
    </source>
</evidence>
<evidence type="ECO:0000313" key="2">
    <source>
        <dbReference type="EMBL" id="MDC0718126.1"/>
    </source>
</evidence>
<dbReference type="PANTHER" id="PTHR12126:SF11">
    <property type="entry name" value="NADH DEHYDROGENASE [UBIQUINONE] 1 ALPHA SUBCOMPLEX SUBUNIT 9, MITOCHONDRIAL"/>
    <property type="match status" value="1"/>
</dbReference>
<gene>
    <name evidence="2" type="ORF">POL25_14560</name>
</gene>
<dbReference type="RefSeq" id="WP_272086606.1">
    <property type="nucleotide sequence ID" value="NZ_JAQNDL010000001.1"/>
</dbReference>
<proteinExistence type="predicted"/>
<dbReference type="PANTHER" id="PTHR12126">
    <property type="entry name" value="NADH-UBIQUINONE OXIDOREDUCTASE 39 KDA SUBUNIT-RELATED"/>
    <property type="match status" value="1"/>
</dbReference>
<dbReference type="EMBL" id="JAQNDL010000001">
    <property type="protein sequence ID" value="MDC0718126.1"/>
    <property type="molecule type" value="Genomic_DNA"/>
</dbReference>
<keyword evidence="3" id="KW-1185">Reference proteome</keyword>
<dbReference type="InterPro" id="IPR051207">
    <property type="entry name" value="ComplexI_NDUFA9_subunit"/>
</dbReference>
<dbReference type="Proteomes" id="UP001221686">
    <property type="component" value="Unassembled WGS sequence"/>
</dbReference>
<dbReference type="InterPro" id="IPR036291">
    <property type="entry name" value="NAD(P)-bd_dom_sf"/>
</dbReference>
<dbReference type="Pfam" id="PF13460">
    <property type="entry name" value="NAD_binding_10"/>
    <property type="match status" value="1"/>
</dbReference>
<name>A0ABT5E0B1_9BACT</name>
<dbReference type="InterPro" id="IPR016040">
    <property type="entry name" value="NAD(P)-bd_dom"/>
</dbReference>
<dbReference type="Gene3D" id="3.40.50.720">
    <property type="entry name" value="NAD(P)-binding Rossmann-like Domain"/>
    <property type="match status" value="1"/>
</dbReference>
<sequence>MPRILLTGATGFVGRAVRPALLRAGWQVRGLSRDVRRARDRWPEIEWVQGDVGDPAVCARALADCDAALYLVHAIGEGADFRRRELAAAQTFAAAAAEVPSMRRIVYLGGVAPGDEPSEHLQSRLEVGEALRAGPVPAIELRASMIVGHGSLSWLVVRDLAARLPVMVLPRWLRSRTEPVAIDDVVVALVQALALEQAGSAWFDIPGPDVLTGKQILEEVARAMGHGRPRSLDVPLLSPRLSSLWVRFVTRAEWSVARNIVVGLTHDLLARNDDYWRRIGHPVRLPFAEAAKRALDAEAREGVPVRGPWGVVERVLATHGS</sequence>
<reference evidence="2 3" key="1">
    <citation type="submission" date="2022-11" db="EMBL/GenBank/DDBJ databases">
        <title>Minimal conservation of predation-associated metabolite biosynthetic gene clusters underscores biosynthetic potential of Myxococcota including descriptions for ten novel species: Archangium lansinium sp. nov., Myxococcus landrumus sp. nov., Nannocystis bai.</title>
        <authorList>
            <person name="Ahearne A."/>
            <person name="Stevens C."/>
            <person name="Dowd S."/>
        </authorList>
    </citation>
    <scope>NUCLEOTIDE SEQUENCE [LARGE SCALE GENOMIC DNA]</scope>
    <source>
        <strain evidence="2 3">BB15-2</strain>
    </source>
</reference>
<comment type="caution">
    <text evidence="2">The sequence shown here is derived from an EMBL/GenBank/DDBJ whole genome shotgun (WGS) entry which is preliminary data.</text>
</comment>